<dbReference type="Proteomes" id="UP000184440">
    <property type="component" value="Unassembled WGS sequence"/>
</dbReference>
<reference evidence="2 3" key="1">
    <citation type="submission" date="2016-11" db="EMBL/GenBank/DDBJ databases">
        <authorList>
            <person name="Jaros S."/>
            <person name="Januszkiewicz K."/>
            <person name="Wedrychowicz H."/>
        </authorList>
    </citation>
    <scope>NUCLEOTIDE SEQUENCE [LARGE SCALE GENOMIC DNA]</scope>
    <source>
        <strain evidence="2 3">DSM 46144</strain>
    </source>
</reference>
<dbReference type="InterPro" id="IPR032466">
    <property type="entry name" value="Metal_Hydrolase"/>
</dbReference>
<keyword evidence="3" id="KW-1185">Reference proteome</keyword>
<gene>
    <name evidence="2" type="ORF">SAMN05443668_1011290</name>
</gene>
<accession>A0A1M7KXY3</accession>
<name>A0A1M7KXY3_9ACTN</name>
<dbReference type="InterPro" id="IPR006680">
    <property type="entry name" value="Amidohydro-rel"/>
</dbReference>
<evidence type="ECO:0000313" key="3">
    <source>
        <dbReference type="Proteomes" id="UP000184440"/>
    </source>
</evidence>
<feature type="domain" description="Amidohydrolase-related" evidence="1">
    <location>
        <begin position="11"/>
        <end position="246"/>
    </location>
</feature>
<organism evidence="2 3">
    <name type="scientific">Cryptosporangium aurantiacum</name>
    <dbReference type="NCBI Taxonomy" id="134849"/>
    <lineage>
        <taxon>Bacteria</taxon>
        <taxon>Bacillati</taxon>
        <taxon>Actinomycetota</taxon>
        <taxon>Actinomycetes</taxon>
        <taxon>Cryptosporangiales</taxon>
        <taxon>Cryptosporangiaceae</taxon>
        <taxon>Cryptosporangium</taxon>
    </lineage>
</organism>
<dbReference type="AlphaFoldDB" id="A0A1M7KXY3"/>
<dbReference type="SUPFAM" id="SSF51556">
    <property type="entry name" value="Metallo-dependent hydrolases"/>
    <property type="match status" value="1"/>
</dbReference>
<evidence type="ECO:0000313" key="2">
    <source>
        <dbReference type="EMBL" id="SHM70240.1"/>
    </source>
</evidence>
<dbReference type="GO" id="GO:0016787">
    <property type="term" value="F:hydrolase activity"/>
    <property type="evidence" value="ECO:0007669"/>
    <property type="project" value="InterPro"/>
</dbReference>
<proteinExistence type="predicted"/>
<dbReference type="Pfam" id="PF04909">
    <property type="entry name" value="Amidohydro_2"/>
    <property type="match status" value="1"/>
</dbReference>
<dbReference type="Gene3D" id="3.20.20.140">
    <property type="entry name" value="Metal-dependent hydrolases"/>
    <property type="match status" value="1"/>
</dbReference>
<protein>
    <recommendedName>
        <fullName evidence="1">Amidohydrolase-related domain-containing protein</fullName>
    </recommendedName>
</protein>
<dbReference type="STRING" id="134849.SAMN05443668_1011290"/>
<dbReference type="EMBL" id="FRCS01000001">
    <property type="protein sequence ID" value="SHM70240.1"/>
    <property type="molecule type" value="Genomic_DNA"/>
</dbReference>
<evidence type="ECO:0000259" key="1">
    <source>
        <dbReference type="Pfam" id="PF04909"/>
    </source>
</evidence>
<sequence length="250" mass="26202">MKPAPAPNVVDFHARLAPGLLTTMDACGITRAAVSAGGLVDLDTLSDRLVEAHRGDEPADNAAVLRSAQASGGRLLPFFFADPRCDVEAYAKAAPDFRGLEISPAVHGVRLDDPGVTALVATAAEHHHPVYLVCLGRPGTRAADLVALATAFPTVDFVFGHCGFTGLDARGLATIAPQPNIAAETSGCFTAVARLALARLGPARVLFGTEYPLQDPRVELAKLAALDLEPPVLRAMTSENALRLLGEENR</sequence>